<proteinExistence type="predicted"/>
<dbReference type="Pfam" id="PF04015">
    <property type="entry name" value="DUF362"/>
    <property type="match status" value="1"/>
</dbReference>
<dbReference type="STRING" id="1089553.Tph_c02150"/>
<evidence type="ECO:0000313" key="2">
    <source>
        <dbReference type="EMBL" id="AFV10462.1"/>
    </source>
</evidence>
<dbReference type="EMBL" id="CP003732">
    <property type="protein sequence ID" value="AFV10462.1"/>
    <property type="molecule type" value="Genomic_DNA"/>
</dbReference>
<dbReference type="Proteomes" id="UP000000467">
    <property type="component" value="Chromosome"/>
</dbReference>
<dbReference type="HOGENOM" id="CLU_747346_0_0_9"/>
<dbReference type="AlphaFoldDB" id="K4LEF1"/>
<protein>
    <recommendedName>
        <fullName evidence="1">DUF362 domain-containing protein</fullName>
    </recommendedName>
</protein>
<feature type="domain" description="DUF362" evidence="1">
    <location>
        <begin position="55"/>
        <end position="260"/>
    </location>
</feature>
<reference evidence="2 3" key="1">
    <citation type="journal article" date="2012" name="BMC Genomics">
        <title>Genome-guided analysis of physiological and morphological traits of the fermentative acetate oxidizer Thermacetogenium phaeum.</title>
        <authorList>
            <person name="Oehler D."/>
            <person name="Poehlein A."/>
            <person name="Leimbach A."/>
            <person name="Muller N."/>
            <person name="Daniel R."/>
            <person name="Gottschalk G."/>
            <person name="Schink B."/>
        </authorList>
    </citation>
    <scope>NUCLEOTIDE SEQUENCE [LARGE SCALE GENOMIC DNA]</scope>
    <source>
        <strain evidence="3">ATCC BAA-254 / DSM 26808 / PB</strain>
    </source>
</reference>
<keyword evidence="3" id="KW-1185">Reference proteome</keyword>
<dbReference type="InterPro" id="IPR007160">
    <property type="entry name" value="DUF362"/>
</dbReference>
<organism evidence="2 3">
    <name type="scientific">Thermacetogenium phaeum (strain ATCC BAA-254 / DSM 26808 / PB)</name>
    <dbReference type="NCBI Taxonomy" id="1089553"/>
    <lineage>
        <taxon>Bacteria</taxon>
        <taxon>Bacillati</taxon>
        <taxon>Bacillota</taxon>
        <taxon>Clostridia</taxon>
        <taxon>Thermoanaerobacterales</taxon>
        <taxon>Thermoanaerobacteraceae</taxon>
        <taxon>Thermacetogenium</taxon>
    </lineage>
</organism>
<evidence type="ECO:0000313" key="3">
    <source>
        <dbReference type="Proteomes" id="UP000000467"/>
    </source>
</evidence>
<dbReference type="RefSeq" id="WP_015049381.1">
    <property type="nucleotide sequence ID" value="NC_018870.1"/>
</dbReference>
<evidence type="ECO:0000259" key="1">
    <source>
        <dbReference type="Pfam" id="PF04015"/>
    </source>
</evidence>
<dbReference type="eggNOG" id="COG2006">
    <property type="taxonomic scope" value="Bacteria"/>
</dbReference>
<gene>
    <name evidence="2" type="ordered locus">Tph_c02150</name>
</gene>
<sequence>MPLSREMRIKVEKGPQKRPLVAVLKTTPETVLRDYGRLLELARLKDALDPSLPTIVKLNLSWTKYFPACSTEPWQLDGVLKALFEAGFRRENLFPVENKTVVTDPLKGAENNAWLPVLKRYDLEFIPLPGVKWVRYRPKGKLLKLDQIFPEGIYIPEMFIGKQVLHLPTLKTHGHSVTTGAIKNSFGGLLQEVRHYCHKYIHEVLADLMVIQREIHPGIFAVMDGTVAGDGAGPRTMVPRIKNVILAGADSVALDAVAAKIMGFDPLAIPYLRLCHELGLGVADPREIEVVGEDIGGMNFGFRTKRSFVIWGDQMIRKGPLRPFEHLLLHTKLVAWAPLASNIYHDCLWYPTVGRSRIREFQKTGWGRLFRRYAGEE</sequence>
<dbReference type="KEGG" id="tpz:Tph_c02150"/>
<name>K4LEF1_THEPS</name>
<accession>K4LEF1</accession>